<evidence type="ECO:0000256" key="2">
    <source>
        <dbReference type="ARBA" id="ARBA00023002"/>
    </source>
</evidence>
<comment type="caution">
    <text evidence="6">The sequence shown here is derived from an EMBL/GenBank/DDBJ whole genome shotgun (WGS) entry which is preliminary data.</text>
</comment>
<evidence type="ECO:0000313" key="6">
    <source>
        <dbReference type="EMBL" id="TFD01378.1"/>
    </source>
</evidence>
<dbReference type="SUPFAM" id="SSF51735">
    <property type="entry name" value="NAD(P)-binding Rossmann-fold domains"/>
    <property type="match status" value="1"/>
</dbReference>
<dbReference type="Gene3D" id="3.40.50.720">
    <property type="entry name" value="NAD(P)-binding Rossmann-like Domain"/>
    <property type="match status" value="1"/>
</dbReference>
<name>A0ABY2J8V4_9MICO</name>
<dbReference type="Pfam" id="PF03446">
    <property type="entry name" value="NAD_binding_2"/>
    <property type="match status" value="1"/>
</dbReference>
<keyword evidence="3" id="KW-0520">NAD</keyword>
<dbReference type="InterPro" id="IPR008927">
    <property type="entry name" value="6-PGluconate_DH-like_C_sf"/>
</dbReference>
<dbReference type="InterPro" id="IPR006115">
    <property type="entry name" value="6PGDH_NADP-bd"/>
</dbReference>
<evidence type="ECO:0000256" key="1">
    <source>
        <dbReference type="ARBA" id="ARBA00009080"/>
    </source>
</evidence>
<evidence type="ECO:0000259" key="5">
    <source>
        <dbReference type="Pfam" id="PF14833"/>
    </source>
</evidence>
<dbReference type="Proteomes" id="UP000298355">
    <property type="component" value="Unassembled WGS sequence"/>
</dbReference>
<gene>
    <name evidence="6" type="ORF">E3O65_01450</name>
</gene>
<proteinExistence type="inferred from homology"/>
<dbReference type="InterPro" id="IPR013328">
    <property type="entry name" value="6PGD_dom2"/>
</dbReference>
<evidence type="ECO:0000256" key="3">
    <source>
        <dbReference type="ARBA" id="ARBA00023027"/>
    </source>
</evidence>
<evidence type="ECO:0000313" key="7">
    <source>
        <dbReference type="Proteomes" id="UP000298355"/>
    </source>
</evidence>
<comment type="similarity">
    <text evidence="1">Belongs to the HIBADH-related family.</text>
</comment>
<dbReference type="EMBL" id="SOGJ01000006">
    <property type="protein sequence ID" value="TFD01378.1"/>
    <property type="molecule type" value="Genomic_DNA"/>
</dbReference>
<keyword evidence="2" id="KW-0560">Oxidoreductase</keyword>
<dbReference type="PANTHER" id="PTHR43060:SF15">
    <property type="entry name" value="3-HYDROXYISOBUTYRATE DEHYDROGENASE-LIKE 1, MITOCHONDRIAL-RELATED"/>
    <property type="match status" value="1"/>
</dbReference>
<sequence length="302" mass="31142">MSPIVPKDSIGFVGLGAMGGAIARNLATAGWAMRVFDLSGPAIDRACAAGAVAALSATDAVTGSAVVFTSLPTPELVEKFWVEQAPNLTAGSIAVDLSTIDPTTSRRISDMIASTTSASFVACTVGKTPAHAEKGEIPAFVGGAPEDIERLSPLLKVLSNNVYDMGSVEGATIFKLVSNLVGMSNLAVLAEGYVLARRAGIPADMFTEALRTTGGWSVQADLRLDWMVEDDLAPRFAVDMAAKDLRLSVNAAAEWHVPTPMAAASLTAFTSASASGHGSLDAAAIIEPLDPQRVARGNRAAS</sequence>
<accession>A0ABY2J8V4</accession>
<dbReference type="PANTHER" id="PTHR43060">
    <property type="entry name" value="3-HYDROXYISOBUTYRATE DEHYDROGENASE-LIKE 1, MITOCHONDRIAL-RELATED"/>
    <property type="match status" value="1"/>
</dbReference>
<dbReference type="SUPFAM" id="SSF48179">
    <property type="entry name" value="6-phosphogluconate dehydrogenase C-terminal domain-like"/>
    <property type="match status" value="1"/>
</dbReference>
<evidence type="ECO:0000259" key="4">
    <source>
        <dbReference type="Pfam" id="PF03446"/>
    </source>
</evidence>
<dbReference type="InterPro" id="IPR036291">
    <property type="entry name" value="NAD(P)-bd_dom_sf"/>
</dbReference>
<feature type="domain" description="3-hydroxyisobutyrate dehydrogenase-like NAD-binding" evidence="5">
    <location>
        <begin position="172"/>
        <end position="288"/>
    </location>
</feature>
<dbReference type="InterPro" id="IPR029154">
    <property type="entry name" value="HIBADH-like_NADP-bd"/>
</dbReference>
<dbReference type="Gene3D" id="1.10.1040.10">
    <property type="entry name" value="N-(1-d-carboxylethyl)-l-norvaline Dehydrogenase, domain 2"/>
    <property type="match status" value="1"/>
</dbReference>
<feature type="domain" description="6-phosphogluconate dehydrogenase NADP-binding" evidence="4">
    <location>
        <begin position="9"/>
        <end position="166"/>
    </location>
</feature>
<dbReference type="PIRSF" id="PIRSF000103">
    <property type="entry name" value="HIBADH"/>
    <property type="match status" value="1"/>
</dbReference>
<dbReference type="Pfam" id="PF14833">
    <property type="entry name" value="NAD_binding_11"/>
    <property type="match status" value="1"/>
</dbReference>
<dbReference type="InterPro" id="IPR015815">
    <property type="entry name" value="HIBADH-related"/>
</dbReference>
<protein>
    <submittedName>
        <fullName evidence="6">NAD(P)-dependent oxidoreductase</fullName>
    </submittedName>
</protein>
<keyword evidence="7" id="KW-1185">Reference proteome</keyword>
<organism evidence="6 7">
    <name type="scientific">Cryobacterium breve</name>
    <dbReference type="NCBI Taxonomy" id="1259258"/>
    <lineage>
        <taxon>Bacteria</taxon>
        <taxon>Bacillati</taxon>
        <taxon>Actinomycetota</taxon>
        <taxon>Actinomycetes</taxon>
        <taxon>Micrococcales</taxon>
        <taxon>Microbacteriaceae</taxon>
        <taxon>Cryobacterium</taxon>
    </lineage>
</organism>
<reference evidence="6 7" key="1">
    <citation type="submission" date="2019-03" db="EMBL/GenBank/DDBJ databases">
        <title>Genomics of glacier-inhabiting Cryobacterium strains.</title>
        <authorList>
            <person name="Liu Q."/>
            <person name="Xin Y.-H."/>
        </authorList>
    </citation>
    <scope>NUCLEOTIDE SEQUENCE [LARGE SCALE GENOMIC DNA]</scope>
    <source>
        <strain evidence="6 7">TMT4-23</strain>
    </source>
</reference>